<name>A0AAV7PLD3_PLEWA</name>
<keyword evidence="3" id="KW-1185">Reference proteome</keyword>
<protein>
    <submittedName>
        <fullName evidence="2">Uncharacterized protein</fullName>
    </submittedName>
</protein>
<accession>A0AAV7PLD3</accession>
<dbReference type="Proteomes" id="UP001066276">
    <property type="component" value="Chromosome 7"/>
</dbReference>
<feature type="compositionally biased region" description="Low complexity" evidence="1">
    <location>
        <begin position="54"/>
        <end position="64"/>
    </location>
</feature>
<reference evidence="2" key="1">
    <citation type="journal article" date="2022" name="bioRxiv">
        <title>Sequencing and chromosome-scale assembly of the giantPleurodeles waltlgenome.</title>
        <authorList>
            <person name="Brown T."/>
            <person name="Elewa A."/>
            <person name="Iarovenko S."/>
            <person name="Subramanian E."/>
            <person name="Araus A.J."/>
            <person name="Petzold A."/>
            <person name="Susuki M."/>
            <person name="Suzuki K.-i.T."/>
            <person name="Hayashi T."/>
            <person name="Toyoda A."/>
            <person name="Oliveira C."/>
            <person name="Osipova E."/>
            <person name="Leigh N.D."/>
            <person name="Simon A."/>
            <person name="Yun M.H."/>
        </authorList>
    </citation>
    <scope>NUCLEOTIDE SEQUENCE</scope>
    <source>
        <strain evidence="2">20211129_DDA</strain>
        <tissue evidence="2">Liver</tissue>
    </source>
</reference>
<sequence>MRTEPPEGPVLDLSHLGLHTLSRDLLGPAERYFIYSPQPRSRRSPQPANTCARPVPGAAAPPAGDLKKAVCR</sequence>
<feature type="region of interest" description="Disordered" evidence="1">
    <location>
        <begin position="36"/>
        <end position="72"/>
    </location>
</feature>
<feature type="compositionally biased region" description="Low complexity" evidence="1">
    <location>
        <begin position="36"/>
        <end position="47"/>
    </location>
</feature>
<dbReference type="EMBL" id="JANPWB010000011">
    <property type="protein sequence ID" value="KAJ1128171.1"/>
    <property type="molecule type" value="Genomic_DNA"/>
</dbReference>
<organism evidence="2 3">
    <name type="scientific">Pleurodeles waltl</name>
    <name type="common">Iberian ribbed newt</name>
    <dbReference type="NCBI Taxonomy" id="8319"/>
    <lineage>
        <taxon>Eukaryota</taxon>
        <taxon>Metazoa</taxon>
        <taxon>Chordata</taxon>
        <taxon>Craniata</taxon>
        <taxon>Vertebrata</taxon>
        <taxon>Euteleostomi</taxon>
        <taxon>Amphibia</taxon>
        <taxon>Batrachia</taxon>
        <taxon>Caudata</taxon>
        <taxon>Salamandroidea</taxon>
        <taxon>Salamandridae</taxon>
        <taxon>Pleurodelinae</taxon>
        <taxon>Pleurodeles</taxon>
    </lineage>
</organism>
<dbReference type="AlphaFoldDB" id="A0AAV7PLD3"/>
<evidence type="ECO:0000313" key="2">
    <source>
        <dbReference type="EMBL" id="KAJ1128171.1"/>
    </source>
</evidence>
<evidence type="ECO:0000256" key="1">
    <source>
        <dbReference type="SAM" id="MobiDB-lite"/>
    </source>
</evidence>
<gene>
    <name evidence="2" type="ORF">NDU88_006550</name>
</gene>
<comment type="caution">
    <text evidence="2">The sequence shown here is derived from an EMBL/GenBank/DDBJ whole genome shotgun (WGS) entry which is preliminary data.</text>
</comment>
<proteinExistence type="predicted"/>
<evidence type="ECO:0000313" key="3">
    <source>
        <dbReference type="Proteomes" id="UP001066276"/>
    </source>
</evidence>